<keyword evidence="2" id="KW-0812">Transmembrane</keyword>
<evidence type="ECO:0000256" key="2">
    <source>
        <dbReference type="SAM" id="Phobius"/>
    </source>
</evidence>
<proteinExistence type="predicted"/>
<keyword evidence="2" id="KW-0472">Membrane</keyword>
<dbReference type="STRING" id="471853.Bcav_1239"/>
<feature type="transmembrane region" description="Helical" evidence="2">
    <location>
        <begin position="149"/>
        <end position="170"/>
    </location>
</feature>
<feature type="transmembrane region" description="Helical" evidence="2">
    <location>
        <begin position="222"/>
        <end position="244"/>
    </location>
</feature>
<name>C5C1N1_BEUC1</name>
<dbReference type="KEGG" id="bcv:Bcav_1239"/>
<keyword evidence="2" id="KW-1133">Transmembrane helix</keyword>
<feature type="transmembrane region" description="Helical" evidence="2">
    <location>
        <begin position="191"/>
        <end position="216"/>
    </location>
</feature>
<dbReference type="AlphaFoldDB" id="C5C1N1"/>
<evidence type="ECO:0000256" key="1">
    <source>
        <dbReference type="SAM" id="MobiDB-lite"/>
    </source>
</evidence>
<evidence type="ECO:0000313" key="3">
    <source>
        <dbReference type="EMBL" id="ACQ79499.1"/>
    </source>
</evidence>
<dbReference type="OrthoDB" id="121140at2"/>
<accession>C5C1N1</accession>
<feature type="transmembrane region" description="Helical" evidence="2">
    <location>
        <begin position="277"/>
        <end position="297"/>
    </location>
</feature>
<reference evidence="3 4" key="1">
    <citation type="journal article" date="2009" name="Stand. Genomic Sci.">
        <title>Complete genome sequence of Beutenbergia cavernae type strain (HKI 0122).</title>
        <authorList>
            <person name="Land M."/>
            <person name="Pukall R."/>
            <person name="Abt B."/>
            <person name="Goker M."/>
            <person name="Rohde M."/>
            <person name="Glavina Del Rio T."/>
            <person name="Tice H."/>
            <person name="Copeland A."/>
            <person name="Cheng J.F."/>
            <person name="Lucas S."/>
            <person name="Chen F."/>
            <person name="Nolan M."/>
            <person name="Bruce D."/>
            <person name="Goodwin L."/>
            <person name="Pitluck S."/>
            <person name="Ivanova N."/>
            <person name="Mavromatis K."/>
            <person name="Ovchinnikova G."/>
            <person name="Pati A."/>
            <person name="Chen A."/>
            <person name="Palaniappan K."/>
            <person name="Hauser L."/>
            <person name="Chang Y.J."/>
            <person name="Jefferies C.C."/>
            <person name="Saunders E."/>
            <person name="Brettin T."/>
            <person name="Detter J.C."/>
            <person name="Han C."/>
            <person name="Chain P."/>
            <person name="Bristow J."/>
            <person name="Eisen J.A."/>
            <person name="Markowitz V."/>
            <person name="Hugenholtz P."/>
            <person name="Kyrpides N.C."/>
            <person name="Klenk H.P."/>
            <person name="Lapidus A."/>
        </authorList>
    </citation>
    <scope>NUCLEOTIDE SEQUENCE [LARGE SCALE GENOMIC DNA]</scope>
    <source>
        <strain evidence="4">ATCC BAA-8 / DSM 12333 / NBRC 16432</strain>
    </source>
</reference>
<feature type="transmembrane region" description="Helical" evidence="2">
    <location>
        <begin position="87"/>
        <end position="106"/>
    </location>
</feature>
<keyword evidence="4" id="KW-1185">Reference proteome</keyword>
<feature type="region of interest" description="Disordered" evidence="1">
    <location>
        <begin position="1"/>
        <end position="58"/>
    </location>
</feature>
<protein>
    <submittedName>
        <fullName evidence="3">Integral membrane protein</fullName>
    </submittedName>
</protein>
<organism evidence="3 4">
    <name type="scientific">Beutenbergia cavernae (strain ATCC BAA-8 / DSM 12333 / CCUG 43141 / JCM 11478 / NBRC 16432 / NCIMB 13614 / HKI 0122)</name>
    <dbReference type="NCBI Taxonomy" id="471853"/>
    <lineage>
        <taxon>Bacteria</taxon>
        <taxon>Bacillati</taxon>
        <taxon>Actinomycetota</taxon>
        <taxon>Actinomycetes</taxon>
        <taxon>Micrococcales</taxon>
        <taxon>Beutenbergiaceae</taxon>
        <taxon>Beutenbergia</taxon>
    </lineage>
</organism>
<dbReference type="Proteomes" id="UP000007962">
    <property type="component" value="Chromosome"/>
</dbReference>
<dbReference type="eggNOG" id="COG5180">
    <property type="taxonomic scope" value="Bacteria"/>
</dbReference>
<evidence type="ECO:0000313" key="4">
    <source>
        <dbReference type="Proteomes" id="UP000007962"/>
    </source>
</evidence>
<dbReference type="EMBL" id="CP001618">
    <property type="protein sequence ID" value="ACQ79499.1"/>
    <property type="molecule type" value="Genomic_DNA"/>
</dbReference>
<gene>
    <name evidence="3" type="ordered locus">Bcav_1239</name>
</gene>
<dbReference type="HOGENOM" id="CLU_036814_0_1_11"/>
<sequence length="360" mass="36414">MTEDPRTPDEPAGNGAPRPPRDWGAQPGSAPSWGDPPPPAPRLPGTGSDAATGAEQAVQPGIVPVRPLTLGELYDGAFRAIRANPRVLFTFAAIVVAAVGLLQAVASWRAHAALATVEEWAASGPELSDPGGELEVVAAQLVTGALAQVLAWIATTVLTGLLVRTVYAAVLGEAPSVRQAWAGVRGSVWRLLGLALTVIVAVAALALAPPVLLGLLGTGLGGAWPVGGIAIGIVVALVALAFVVPRTVLATPALVVERRGIGGALVRAWQLARGSSARVLGILVLTWILVGVANGIITYPMTLLGGAVDPTGLGWAYALGTLGAVLASAVTTPVAAAVTSLLYLDLRIRREGAASVLTAD</sequence>
<feature type="transmembrane region" description="Helical" evidence="2">
    <location>
        <begin position="317"/>
        <end position="344"/>
    </location>
</feature>
<dbReference type="RefSeq" id="WP_015881739.1">
    <property type="nucleotide sequence ID" value="NC_012669.1"/>
</dbReference>